<feature type="transmembrane region" description="Helical" evidence="18">
    <location>
        <begin position="369"/>
        <end position="393"/>
    </location>
</feature>
<evidence type="ECO:0000256" key="1">
    <source>
        <dbReference type="ARBA" id="ARBA00004141"/>
    </source>
</evidence>
<accession>A0A9D2CH31</accession>
<dbReference type="GO" id="GO:0008360">
    <property type="term" value="P:regulation of cell shape"/>
    <property type="evidence" value="ECO:0007669"/>
    <property type="project" value="UniProtKB-KW"/>
</dbReference>
<evidence type="ECO:0000256" key="14">
    <source>
        <dbReference type="ARBA" id="ARBA00044770"/>
    </source>
</evidence>
<evidence type="ECO:0000313" key="19">
    <source>
        <dbReference type="EMBL" id="HIY78946.1"/>
    </source>
</evidence>
<evidence type="ECO:0000256" key="6">
    <source>
        <dbReference type="ARBA" id="ARBA00022984"/>
    </source>
</evidence>
<feature type="transmembrane region" description="Helical" evidence="18">
    <location>
        <begin position="192"/>
        <end position="208"/>
    </location>
</feature>
<evidence type="ECO:0000256" key="17">
    <source>
        <dbReference type="SAM" id="MobiDB-lite"/>
    </source>
</evidence>
<feature type="transmembrane region" description="Helical" evidence="18">
    <location>
        <begin position="291"/>
        <end position="317"/>
    </location>
</feature>
<dbReference type="EMBL" id="DXCP01000003">
    <property type="protein sequence ID" value="HIY78946.1"/>
    <property type="molecule type" value="Genomic_DNA"/>
</dbReference>
<evidence type="ECO:0000256" key="3">
    <source>
        <dbReference type="ARBA" id="ARBA00022679"/>
    </source>
</evidence>
<dbReference type="AlphaFoldDB" id="A0A9D2CH31"/>
<dbReference type="GO" id="GO:0015648">
    <property type="term" value="F:lipid-linked peptidoglycan transporter activity"/>
    <property type="evidence" value="ECO:0007669"/>
    <property type="project" value="TreeGrafter"/>
</dbReference>
<feature type="transmembrane region" description="Helical" evidence="18">
    <location>
        <begin position="36"/>
        <end position="56"/>
    </location>
</feature>
<evidence type="ECO:0000256" key="5">
    <source>
        <dbReference type="ARBA" id="ARBA00022960"/>
    </source>
</evidence>
<feature type="transmembrane region" description="Helical" evidence="18">
    <location>
        <begin position="214"/>
        <end position="231"/>
    </location>
</feature>
<comment type="catalytic activity">
    <reaction evidence="15">
        <text>[GlcNAc-(1-&gt;4)-Mur2Ac(oyl-L-Ala-gamma-D-Glu-L-Lys-D-Ala-D-Ala)](n)-di-trans,octa-cis-undecaprenyl diphosphate + beta-D-GlcNAc-(1-&gt;4)-Mur2Ac(oyl-L-Ala-gamma-D-Glu-L-Lys-D-Ala-D-Ala)-di-trans,octa-cis-undecaprenyl diphosphate = [GlcNAc-(1-&gt;4)-Mur2Ac(oyl-L-Ala-gamma-D-Glu-L-Lys-D-Ala-D-Ala)](n+1)-di-trans,octa-cis-undecaprenyl diphosphate + di-trans,octa-cis-undecaprenyl diphosphate + H(+)</text>
        <dbReference type="Rhea" id="RHEA:23708"/>
        <dbReference type="Rhea" id="RHEA-COMP:9602"/>
        <dbReference type="Rhea" id="RHEA-COMP:9603"/>
        <dbReference type="ChEBI" id="CHEBI:15378"/>
        <dbReference type="ChEBI" id="CHEBI:58405"/>
        <dbReference type="ChEBI" id="CHEBI:60033"/>
        <dbReference type="ChEBI" id="CHEBI:78435"/>
        <dbReference type="EC" id="2.4.99.28"/>
    </reaction>
</comment>
<dbReference type="Pfam" id="PF01098">
    <property type="entry name" value="FTSW_RODA_SPOVE"/>
    <property type="match status" value="1"/>
</dbReference>
<keyword evidence="4 18" id="KW-0812">Transmembrane</keyword>
<feature type="transmembrane region" description="Helical" evidence="18">
    <location>
        <begin position="329"/>
        <end position="357"/>
    </location>
</feature>
<evidence type="ECO:0000256" key="4">
    <source>
        <dbReference type="ARBA" id="ARBA00022692"/>
    </source>
</evidence>
<keyword evidence="7 18" id="KW-1133">Transmembrane helix</keyword>
<keyword evidence="3" id="KW-0808">Transferase</keyword>
<evidence type="ECO:0000256" key="7">
    <source>
        <dbReference type="ARBA" id="ARBA00022989"/>
    </source>
</evidence>
<feature type="transmembrane region" description="Helical" evidence="18">
    <location>
        <begin position="261"/>
        <end position="279"/>
    </location>
</feature>
<evidence type="ECO:0000256" key="10">
    <source>
        <dbReference type="ARBA" id="ARBA00033270"/>
    </source>
</evidence>
<keyword evidence="8 18" id="KW-0472">Membrane</keyword>
<evidence type="ECO:0000256" key="15">
    <source>
        <dbReference type="ARBA" id="ARBA00049902"/>
    </source>
</evidence>
<keyword evidence="6" id="KW-0573">Peptidoglycan synthesis</keyword>
<keyword evidence="5" id="KW-0133">Cell shape</keyword>
<sequence length="492" mass="52883">MARAVAAQGRAGRRGRSDRPERSIFGVPERFMRPRLVLLACVAVLVGFGLLMVFSASSVTALNSTGDAAYYLKRQLAFIAAGTLVAFVLAKIDYRIWVRQLIMPIWIVTLGLLCAVIALGTDNGMGATRWIDLGFFDLQPSEFAKITIIFTAANLAERYYDQGSLDWNHFLVLLAAGVGLPLLLIIAQPDKGTTMVAGLTLVVMGYLAGMPKRLLIGLLVLAAIAFLFISLRDDYSRARFFTMFDPWADPYGNGWQLIQGFYAFGSGGLLGVGVGFSRQKYAYLPMAHNDFIFAVIGEECGLLGTIGLLAGFMVFLWAGLEIARRAPDLAGRLVAAGCTTIVLIQLFLNVLGVIGFFPLSGKPIPFVSYGGSSIIASLMLVGLITSVSVHSSLPETTHDNARRAWREVDRGGESELSLVGEAMPRSERRTSRSGRPARDGLRVVEGGGAGSGSGRAPRGRVSESGGRRRIDLGPSATERLRGRGGSGGGRRR</sequence>
<comment type="function">
    <text evidence="16">Peptidoglycan polymerase that is essential for cell division.</text>
</comment>
<reference evidence="19" key="2">
    <citation type="submission" date="2021-04" db="EMBL/GenBank/DDBJ databases">
        <authorList>
            <person name="Gilroy R."/>
        </authorList>
    </citation>
    <scope>NUCLEOTIDE SEQUENCE</scope>
    <source>
        <strain evidence="19">ChiHjej10B9-743</strain>
    </source>
</reference>
<feature type="transmembrane region" description="Helical" evidence="18">
    <location>
        <begin position="76"/>
        <end position="94"/>
    </location>
</feature>
<evidence type="ECO:0000256" key="12">
    <source>
        <dbReference type="ARBA" id="ARBA00041185"/>
    </source>
</evidence>
<comment type="caution">
    <text evidence="19">The sequence shown here is derived from an EMBL/GenBank/DDBJ whole genome shotgun (WGS) entry which is preliminary data.</text>
</comment>
<dbReference type="InterPro" id="IPR001182">
    <property type="entry name" value="FtsW/RodA"/>
</dbReference>
<feature type="compositionally biased region" description="Low complexity" evidence="17">
    <location>
        <begin position="1"/>
        <end position="10"/>
    </location>
</feature>
<evidence type="ECO:0000313" key="20">
    <source>
        <dbReference type="Proteomes" id="UP000824133"/>
    </source>
</evidence>
<gene>
    <name evidence="19" type="ORF">IAA42_00670</name>
</gene>
<feature type="region of interest" description="Disordered" evidence="17">
    <location>
        <begin position="1"/>
        <end position="21"/>
    </location>
</feature>
<evidence type="ECO:0000256" key="8">
    <source>
        <dbReference type="ARBA" id="ARBA00023136"/>
    </source>
</evidence>
<comment type="similarity">
    <text evidence="11">Belongs to the SEDS family. FtsW subfamily.</text>
</comment>
<evidence type="ECO:0000256" key="13">
    <source>
        <dbReference type="ARBA" id="ARBA00041418"/>
    </source>
</evidence>
<dbReference type="Proteomes" id="UP000824133">
    <property type="component" value="Unassembled WGS sequence"/>
</dbReference>
<evidence type="ECO:0000256" key="16">
    <source>
        <dbReference type="ARBA" id="ARBA00049966"/>
    </source>
</evidence>
<dbReference type="PANTHER" id="PTHR30474:SF2">
    <property type="entry name" value="PEPTIDOGLYCAN GLYCOSYLTRANSFERASE FTSW-RELATED"/>
    <property type="match status" value="1"/>
</dbReference>
<feature type="compositionally biased region" description="Gly residues" evidence="17">
    <location>
        <begin position="483"/>
        <end position="492"/>
    </location>
</feature>
<comment type="subcellular location">
    <subcellularLocation>
        <location evidence="1">Membrane</location>
        <topology evidence="1">Multi-pass membrane protein</topology>
    </subcellularLocation>
</comment>
<reference evidence="19" key="1">
    <citation type="journal article" date="2021" name="PeerJ">
        <title>Extensive microbial diversity within the chicken gut microbiome revealed by metagenomics and culture.</title>
        <authorList>
            <person name="Gilroy R."/>
            <person name="Ravi A."/>
            <person name="Getino M."/>
            <person name="Pursley I."/>
            <person name="Horton D.L."/>
            <person name="Alikhan N.F."/>
            <person name="Baker D."/>
            <person name="Gharbi K."/>
            <person name="Hall N."/>
            <person name="Watson M."/>
            <person name="Adriaenssens E.M."/>
            <person name="Foster-Nyarko E."/>
            <person name="Jarju S."/>
            <person name="Secka A."/>
            <person name="Antonio M."/>
            <person name="Oren A."/>
            <person name="Chaudhuri R.R."/>
            <person name="La Ragione R."/>
            <person name="Hildebrand F."/>
            <person name="Pallen M.J."/>
        </authorList>
    </citation>
    <scope>NUCLEOTIDE SEQUENCE</scope>
    <source>
        <strain evidence="19">ChiHjej10B9-743</strain>
    </source>
</reference>
<dbReference type="GO" id="GO:0051301">
    <property type="term" value="P:cell division"/>
    <property type="evidence" value="ECO:0007669"/>
    <property type="project" value="InterPro"/>
</dbReference>
<organism evidence="19 20">
    <name type="scientific">Candidatus Olsenella excrementavium</name>
    <dbReference type="NCBI Taxonomy" id="2838709"/>
    <lineage>
        <taxon>Bacteria</taxon>
        <taxon>Bacillati</taxon>
        <taxon>Actinomycetota</taxon>
        <taxon>Coriobacteriia</taxon>
        <taxon>Coriobacteriales</taxon>
        <taxon>Atopobiaceae</taxon>
        <taxon>Olsenella</taxon>
    </lineage>
</organism>
<keyword evidence="2" id="KW-0328">Glycosyltransferase</keyword>
<dbReference type="GO" id="GO:0032153">
    <property type="term" value="C:cell division site"/>
    <property type="evidence" value="ECO:0007669"/>
    <property type="project" value="TreeGrafter"/>
</dbReference>
<protein>
    <recommendedName>
        <fullName evidence="12">Probable peptidoglycan glycosyltransferase FtsW</fullName>
        <ecNumber evidence="14">2.4.99.28</ecNumber>
    </recommendedName>
    <alternativeName>
        <fullName evidence="13">Cell division protein FtsW</fullName>
    </alternativeName>
    <alternativeName>
        <fullName evidence="10">Cell wall polymerase</fullName>
    </alternativeName>
    <alternativeName>
        <fullName evidence="9">Peptidoglycan polymerase</fullName>
    </alternativeName>
</protein>
<feature type="compositionally biased region" description="Basic and acidic residues" evidence="17">
    <location>
        <begin position="424"/>
        <end position="442"/>
    </location>
</feature>
<feature type="transmembrane region" description="Helical" evidence="18">
    <location>
        <begin position="101"/>
        <end position="120"/>
    </location>
</feature>
<dbReference type="EC" id="2.4.99.28" evidence="14"/>
<dbReference type="GO" id="GO:0009252">
    <property type="term" value="P:peptidoglycan biosynthetic process"/>
    <property type="evidence" value="ECO:0007669"/>
    <property type="project" value="UniProtKB-KW"/>
</dbReference>
<evidence type="ECO:0000256" key="11">
    <source>
        <dbReference type="ARBA" id="ARBA00038053"/>
    </source>
</evidence>
<evidence type="ECO:0000256" key="2">
    <source>
        <dbReference type="ARBA" id="ARBA00022676"/>
    </source>
</evidence>
<evidence type="ECO:0000256" key="9">
    <source>
        <dbReference type="ARBA" id="ARBA00032370"/>
    </source>
</evidence>
<proteinExistence type="inferred from homology"/>
<name>A0A9D2CH31_9ACTN</name>
<feature type="region of interest" description="Disordered" evidence="17">
    <location>
        <begin position="416"/>
        <end position="492"/>
    </location>
</feature>
<dbReference type="PANTHER" id="PTHR30474">
    <property type="entry name" value="CELL CYCLE PROTEIN"/>
    <property type="match status" value="1"/>
</dbReference>
<feature type="transmembrane region" description="Helical" evidence="18">
    <location>
        <begin position="167"/>
        <end position="185"/>
    </location>
</feature>
<dbReference type="GO" id="GO:0008955">
    <property type="term" value="F:peptidoglycan glycosyltransferase activity"/>
    <property type="evidence" value="ECO:0007669"/>
    <property type="project" value="UniProtKB-EC"/>
</dbReference>
<evidence type="ECO:0000256" key="18">
    <source>
        <dbReference type="SAM" id="Phobius"/>
    </source>
</evidence>
<dbReference type="GO" id="GO:0005886">
    <property type="term" value="C:plasma membrane"/>
    <property type="evidence" value="ECO:0007669"/>
    <property type="project" value="TreeGrafter"/>
</dbReference>